<dbReference type="InterPro" id="IPR005883">
    <property type="entry name" value="PilM"/>
</dbReference>
<keyword evidence="1" id="KW-1133">Transmembrane helix</keyword>
<dbReference type="PANTHER" id="PTHR40278">
    <property type="entry name" value="DNA UTILIZATION PROTEIN HOFN"/>
    <property type="match status" value="1"/>
</dbReference>
<dbReference type="EMBL" id="CP001087">
    <property type="protein sequence ID" value="ACN16097.1"/>
    <property type="molecule type" value="Genomic_DNA"/>
</dbReference>
<dbReference type="STRING" id="177437.HRM2_30140"/>
<dbReference type="InterPro" id="IPR043129">
    <property type="entry name" value="ATPase_NBD"/>
</dbReference>
<dbReference type="AlphaFoldDB" id="C0QK71"/>
<dbReference type="eggNOG" id="COG4972">
    <property type="taxonomic scope" value="Bacteria"/>
</dbReference>
<sequence>MFFQNSIGIDIRENSIIVLRLKSSFKGIRLVAHNEFVLQKKETLEQNLVSAAEFVGEWIDQDTPESALIHLGIPRSLAILKFIELPFAVKENLGTTLKYEMDKHVPIPVDDIDFDYQILEADEKRNLLRVLLVVVKKKSLRPYLNFIKGLGQKVLGVEITSSAFFNCFCHLSNGAFKGRQAFVGLTSELLEIGIVEHGLLTSSRSFPLAEYDGEVQGLIESELHSLVEVSRSEKLSVKLFPWGLTRDGDLLKQLGKNDAFDIEIMDWTKAGVFSPDQPSPEAIVALGLALKGLKKLPLQINLLPFVMRRKPDRAGLYFMAVFAVLAILSCASWGGSFILHQKMVMEEMQAQIKTLGVEVLSLDTLQKNCRNLEERVDFLNNIKLERVSITDTLKALSVIVPKETWLQGFTYSEKGMQIEGTARSASEMISLLEASPLFKDVVFMTTIRKDKEGNEKFKIGLKVEG</sequence>
<dbReference type="PANTHER" id="PTHR40278:SF1">
    <property type="entry name" value="DNA UTILIZATION PROTEIN HOFN"/>
    <property type="match status" value="1"/>
</dbReference>
<dbReference type="Proteomes" id="UP000000442">
    <property type="component" value="Chromosome"/>
</dbReference>
<organism evidence="2 3">
    <name type="scientific">Desulforapulum autotrophicum (strain ATCC 43914 / DSM 3382 / VKM B-1955 / HRM2)</name>
    <name type="common">Desulfobacterium autotrophicum</name>
    <dbReference type="NCBI Taxonomy" id="177437"/>
    <lineage>
        <taxon>Bacteria</taxon>
        <taxon>Pseudomonadati</taxon>
        <taxon>Thermodesulfobacteriota</taxon>
        <taxon>Desulfobacteria</taxon>
        <taxon>Desulfobacterales</taxon>
        <taxon>Desulfobacteraceae</taxon>
        <taxon>Desulforapulum</taxon>
    </lineage>
</organism>
<dbReference type="Pfam" id="PF11104">
    <property type="entry name" value="PilM_2"/>
    <property type="match status" value="1"/>
</dbReference>
<dbReference type="Gene3D" id="3.30.1490.300">
    <property type="match status" value="1"/>
</dbReference>
<dbReference type="KEGG" id="dat:HRM2_30140"/>
<keyword evidence="3" id="KW-1185">Reference proteome</keyword>
<keyword evidence="1" id="KW-0812">Transmembrane</keyword>
<dbReference type="SUPFAM" id="SSF53067">
    <property type="entry name" value="Actin-like ATPase domain"/>
    <property type="match status" value="1"/>
</dbReference>
<dbReference type="InterPro" id="IPR052534">
    <property type="entry name" value="Extracell_DNA_Util/SecSys_Comp"/>
</dbReference>
<dbReference type="InterPro" id="IPR007813">
    <property type="entry name" value="PilN"/>
</dbReference>
<feature type="transmembrane region" description="Helical" evidence="1">
    <location>
        <begin position="316"/>
        <end position="339"/>
    </location>
</feature>
<name>C0QK71_DESAH</name>
<gene>
    <name evidence="2" type="primary">gspL</name>
    <name evidence="2" type="ordered locus">HRM2_30140</name>
</gene>
<accession>C0QK71</accession>
<evidence type="ECO:0000313" key="3">
    <source>
        <dbReference type="Proteomes" id="UP000000442"/>
    </source>
</evidence>
<protein>
    <submittedName>
        <fullName evidence="2">GspL</fullName>
    </submittedName>
</protein>
<evidence type="ECO:0000313" key="2">
    <source>
        <dbReference type="EMBL" id="ACN16097.1"/>
    </source>
</evidence>
<proteinExistence type="predicted"/>
<dbReference type="eggNOG" id="COG3166">
    <property type="taxonomic scope" value="Bacteria"/>
</dbReference>
<dbReference type="HOGENOM" id="CLU_587572_0_0_7"/>
<keyword evidence="1" id="KW-0472">Membrane</keyword>
<dbReference type="Pfam" id="PF05137">
    <property type="entry name" value="PilN"/>
    <property type="match status" value="1"/>
</dbReference>
<dbReference type="OrthoDB" id="5419311at2"/>
<evidence type="ECO:0000256" key="1">
    <source>
        <dbReference type="SAM" id="Phobius"/>
    </source>
</evidence>
<dbReference type="RefSeq" id="WP_015904859.1">
    <property type="nucleotide sequence ID" value="NC_012108.1"/>
</dbReference>
<reference evidence="2 3" key="1">
    <citation type="journal article" date="2009" name="Environ. Microbiol.">
        <title>Genome sequence of Desulfobacterium autotrophicum HRM2, a marine sulfate reducer oxidizing organic carbon completely to carbon dioxide.</title>
        <authorList>
            <person name="Strittmatter A.W."/>
            <person name="Liesegang H."/>
            <person name="Rabus R."/>
            <person name="Decker I."/>
            <person name="Amann J."/>
            <person name="Andres S."/>
            <person name="Henne A."/>
            <person name="Fricke W.F."/>
            <person name="Martinez-Arias R."/>
            <person name="Bartels D."/>
            <person name="Goesmann A."/>
            <person name="Krause L."/>
            <person name="Puehler A."/>
            <person name="Klenk H.P."/>
            <person name="Richter M."/>
            <person name="Schuler M."/>
            <person name="Gloeckner F.O."/>
            <person name="Meyerdierks A."/>
            <person name="Gottschalk G."/>
            <person name="Amann R."/>
        </authorList>
    </citation>
    <scope>NUCLEOTIDE SEQUENCE [LARGE SCALE GENOMIC DNA]</scope>
    <source>
        <strain evidence="3">ATCC 43914 / DSM 3382 / HRM2</strain>
    </source>
</reference>